<keyword evidence="9" id="KW-1185">Reference proteome</keyword>
<gene>
    <name evidence="8" type="ORF">PXEA_LOCUS14404</name>
</gene>
<evidence type="ECO:0000256" key="1">
    <source>
        <dbReference type="ARBA" id="ARBA00004141"/>
    </source>
</evidence>
<evidence type="ECO:0000313" key="8">
    <source>
        <dbReference type="EMBL" id="VEL20964.1"/>
    </source>
</evidence>
<keyword evidence="3 7" id="KW-0812">Transmembrane</keyword>
<evidence type="ECO:0000256" key="2">
    <source>
        <dbReference type="ARBA" id="ARBA00005577"/>
    </source>
</evidence>
<accession>A0A448WV12</accession>
<dbReference type="PANTHER" id="PTHR12889">
    <property type="entry name" value="GAMMA-SECRETASE SUBUNIT APH-1"/>
    <property type="match status" value="1"/>
</dbReference>
<comment type="subcellular location">
    <subcellularLocation>
        <location evidence="1">Membrane</location>
        <topology evidence="1">Multi-pass membrane protein</topology>
    </subcellularLocation>
</comment>
<protein>
    <submittedName>
        <fullName evidence="8">Uncharacterized protein</fullName>
    </submittedName>
</protein>
<keyword evidence="6 7" id="KW-0472">Membrane</keyword>
<dbReference type="AlphaFoldDB" id="A0A448WV12"/>
<organism evidence="8 9">
    <name type="scientific">Protopolystoma xenopodis</name>
    <dbReference type="NCBI Taxonomy" id="117903"/>
    <lineage>
        <taxon>Eukaryota</taxon>
        <taxon>Metazoa</taxon>
        <taxon>Spiralia</taxon>
        <taxon>Lophotrochozoa</taxon>
        <taxon>Platyhelminthes</taxon>
        <taxon>Monogenea</taxon>
        <taxon>Polyopisthocotylea</taxon>
        <taxon>Polystomatidea</taxon>
        <taxon>Polystomatidae</taxon>
        <taxon>Protopolystoma</taxon>
    </lineage>
</organism>
<evidence type="ECO:0000256" key="7">
    <source>
        <dbReference type="SAM" id="Phobius"/>
    </source>
</evidence>
<dbReference type="GO" id="GO:0016485">
    <property type="term" value="P:protein processing"/>
    <property type="evidence" value="ECO:0007669"/>
    <property type="project" value="InterPro"/>
</dbReference>
<proteinExistence type="inferred from homology"/>
<reference evidence="8" key="1">
    <citation type="submission" date="2018-11" db="EMBL/GenBank/DDBJ databases">
        <authorList>
            <consortium name="Pathogen Informatics"/>
        </authorList>
    </citation>
    <scope>NUCLEOTIDE SEQUENCE</scope>
</reference>
<dbReference type="InterPro" id="IPR009294">
    <property type="entry name" value="Aph-1"/>
</dbReference>
<comment type="similarity">
    <text evidence="2">Belongs to the APH-1 family.</text>
</comment>
<evidence type="ECO:0000256" key="6">
    <source>
        <dbReference type="ARBA" id="ARBA00023136"/>
    </source>
</evidence>
<dbReference type="GO" id="GO:0016020">
    <property type="term" value="C:membrane"/>
    <property type="evidence" value="ECO:0007669"/>
    <property type="project" value="UniProtKB-SubCell"/>
</dbReference>
<evidence type="ECO:0000313" key="9">
    <source>
        <dbReference type="Proteomes" id="UP000784294"/>
    </source>
</evidence>
<dbReference type="Pfam" id="PF06105">
    <property type="entry name" value="Aph-1"/>
    <property type="match status" value="1"/>
</dbReference>
<dbReference type="EMBL" id="CAAALY010048867">
    <property type="protein sequence ID" value="VEL20964.1"/>
    <property type="molecule type" value="Genomic_DNA"/>
</dbReference>
<feature type="transmembrane region" description="Helical" evidence="7">
    <location>
        <begin position="84"/>
        <end position="102"/>
    </location>
</feature>
<feature type="transmembrane region" description="Helical" evidence="7">
    <location>
        <begin position="53"/>
        <end position="78"/>
    </location>
</feature>
<dbReference type="GO" id="GO:0007219">
    <property type="term" value="P:Notch signaling pathway"/>
    <property type="evidence" value="ECO:0007669"/>
    <property type="project" value="UniProtKB-KW"/>
</dbReference>
<comment type="caution">
    <text evidence="8">The sequence shown here is derived from an EMBL/GenBank/DDBJ whole genome shotgun (WGS) entry which is preliminary data.</text>
</comment>
<evidence type="ECO:0000256" key="5">
    <source>
        <dbReference type="ARBA" id="ARBA00022989"/>
    </source>
</evidence>
<evidence type="ECO:0000256" key="3">
    <source>
        <dbReference type="ARBA" id="ARBA00022692"/>
    </source>
</evidence>
<dbReference type="Proteomes" id="UP000784294">
    <property type="component" value="Unassembled WGS sequence"/>
</dbReference>
<keyword evidence="5 7" id="KW-1133">Transmembrane helix</keyword>
<evidence type="ECO:0000256" key="4">
    <source>
        <dbReference type="ARBA" id="ARBA00022976"/>
    </source>
</evidence>
<feature type="transmembrane region" description="Helical" evidence="7">
    <location>
        <begin position="14"/>
        <end position="41"/>
    </location>
</feature>
<sequence length="104" mass="11356">MSTSGPSHVLNPYLVAYVSGIGFGLIGALIHLIDLLLALSGPGISLDLDGSTAYLLLAALDVFCFTLFQIVWSLILWISFEQLAYLQIIAVYFLHLLVACLLHY</sequence>
<keyword evidence="4" id="KW-0914">Notch signaling pathway</keyword>
<name>A0A448WV12_9PLAT</name>